<evidence type="ECO:0000313" key="3">
    <source>
        <dbReference type="EMBL" id="KAJ4349834.1"/>
    </source>
</evidence>
<dbReference type="RefSeq" id="XP_056068764.1">
    <property type="nucleotide sequence ID" value="XM_056217208.1"/>
</dbReference>
<proteinExistence type="inferred from homology"/>
<comment type="similarity">
    <text evidence="1">Belongs to the tpcK family.</text>
</comment>
<keyword evidence="4" id="KW-1185">Reference proteome</keyword>
<dbReference type="Gene3D" id="3.30.70.100">
    <property type="match status" value="1"/>
</dbReference>
<evidence type="ECO:0000313" key="4">
    <source>
        <dbReference type="Proteomes" id="UP001140513"/>
    </source>
</evidence>
<protein>
    <recommendedName>
        <fullName evidence="2">EthD domain-containing protein</fullName>
    </recommendedName>
</protein>
<gene>
    <name evidence="3" type="ORF">N0V89_008453</name>
</gene>
<evidence type="ECO:0000259" key="2">
    <source>
        <dbReference type="Pfam" id="PF07110"/>
    </source>
</evidence>
<dbReference type="EMBL" id="JAPEUX010000006">
    <property type="protein sequence ID" value="KAJ4349834.1"/>
    <property type="molecule type" value="Genomic_DNA"/>
</dbReference>
<dbReference type="Pfam" id="PF07110">
    <property type="entry name" value="EthD"/>
    <property type="match status" value="1"/>
</dbReference>
<organism evidence="3 4">
    <name type="scientific">Didymosphaeria variabile</name>
    <dbReference type="NCBI Taxonomy" id="1932322"/>
    <lineage>
        <taxon>Eukaryota</taxon>
        <taxon>Fungi</taxon>
        <taxon>Dikarya</taxon>
        <taxon>Ascomycota</taxon>
        <taxon>Pezizomycotina</taxon>
        <taxon>Dothideomycetes</taxon>
        <taxon>Pleosporomycetidae</taxon>
        <taxon>Pleosporales</taxon>
        <taxon>Massarineae</taxon>
        <taxon>Didymosphaeriaceae</taxon>
        <taxon>Didymosphaeria</taxon>
    </lineage>
</organism>
<comment type="caution">
    <text evidence="3">The sequence shown here is derived from an EMBL/GenBank/DDBJ whole genome shotgun (WGS) entry which is preliminary data.</text>
</comment>
<dbReference type="OrthoDB" id="2519291at2759"/>
<accession>A0A9W9C8K4</accession>
<evidence type="ECO:0000256" key="1">
    <source>
        <dbReference type="ARBA" id="ARBA00005986"/>
    </source>
</evidence>
<dbReference type="GeneID" id="80911983"/>
<dbReference type="AlphaFoldDB" id="A0A9W9C8K4"/>
<dbReference type="SUPFAM" id="SSF54909">
    <property type="entry name" value="Dimeric alpha+beta barrel"/>
    <property type="match status" value="1"/>
</dbReference>
<dbReference type="Proteomes" id="UP001140513">
    <property type="component" value="Unassembled WGS sequence"/>
</dbReference>
<dbReference type="GO" id="GO:0016491">
    <property type="term" value="F:oxidoreductase activity"/>
    <property type="evidence" value="ECO:0007669"/>
    <property type="project" value="InterPro"/>
</dbReference>
<feature type="domain" description="EthD" evidence="2">
    <location>
        <begin position="12"/>
        <end position="119"/>
    </location>
</feature>
<reference evidence="3" key="1">
    <citation type="submission" date="2022-10" db="EMBL/GenBank/DDBJ databases">
        <title>Tapping the CABI collections for fungal endophytes: first genome assemblies for Collariella, Neodidymelliopsis, Ascochyta clinopodiicola, Didymella pomorum, Didymosphaeria variabile, Neocosmospora piperis and Neocucurbitaria cava.</title>
        <authorList>
            <person name="Hill R."/>
        </authorList>
    </citation>
    <scope>NUCLEOTIDE SEQUENCE</scope>
    <source>
        <strain evidence="3">IMI 356815</strain>
    </source>
</reference>
<dbReference type="InterPro" id="IPR011008">
    <property type="entry name" value="Dimeric_a/b-barrel"/>
</dbReference>
<dbReference type="InterPro" id="IPR009799">
    <property type="entry name" value="EthD_dom"/>
</dbReference>
<sequence length="141" mass="16354">MTYVTILYLTRKPTLTPKQFRDYYESTHIPLIKSIFGSVAPLRHRRCYLARANSDSKDSNVSADAGYPPLVLRGTPEDFDYDCIAEVSWEDENDFNDFNKMYMQPGVMEKLAEDEERFLVREKLRAVAIGEVIESSPRNDY</sequence>
<name>A0A9W9C8K4_9PLEO</name>